<reference evidence="2" key="1">
    <citation type="submission" date="2021-03" db="EMBL/GenBank/DDBJ databases">
        <title>Antimicrobial resistance genes in bacteria isolated from Japanese honey, and their potential for conferring macrolide and lincosamide resistance in the American foulbrood pathogen Paenibacillus larvae.</title>
        <authorList>
            <person name="Okamoto M."/>
            <person name="Kumagai M."/>
            <person name="Kanamori H."/>
            <person name="Takamatsu D."/>
        </authorList>
    </citation>
    <scope>NUCLEOTIDE SEQUENCE</scope>
    <source>
        <strain evidence="2">J40TS1</strain>
    </source>
</reference>
<dbReference type="EMBL" id="BOSE01000001">
    <property type="protein sequence ID" value="GIP15487.1"/>
    <property type="molecule type" value="Genomic_DNA"/>
</dbReference>
<keyword evidence="1" id="KW-0732">Signal</keyword>
<comment type="caution">
    <text evidence="2">The sequence shown here is derived from an EMBL/GenBank/DDBJ whole genome shotgun (WGS) entry which is preliminary data.</text>
</comment>
<gene>
    <name evidence="2" type="ORF">J40TS1_11290</name>
</gene>
<organism evidence="2 3">
    <name type="scientific">Paenibacillus montaniterrae</name>
    <dbReference type="NCBI Taxonomy" id="429341"/>
    <lineage>
        <taxon>Bacteria</taxon>
        <taxon>Bacillati</taxon>
        <taxon>Bacillota</taxon>
        <taxon>Bacilli</taxon>
        <taxon>Bacillales</taxon>
        <taxon>Paenibacillaceae</taxon>
        <taxon>Paenibacillus</taxon>
    </lineage>
</organism>
<dbReference type="RefSeq" id="WP_213513686.1">
    <property type="nucleotide sequence ID" value="NZ_BOSE01000001.1"/>
</dbReference>
<name>A0A920CT48_9BACL</name>
<protein>
    <submittedName>
        <fullName evidence="2">Uncharacterized protein</fullName>
    </submittedName>
</protein>
<dbReference type="Proteomes" id="UP000683139">
    <property type="component" value="Unassembled WGS sequence"/>
</dbReference>
<keyword evidence="3" id="KW-1185">Reference proteome</keyword>
<evidence type="ECO:0000256" key="1">
    <source>
        <dbReference type="SAM" id="SignalP"/>
    </source>
</evidence>
<sequence>MVKSIKKTTTVLMLALVLMLAMAVPAFANPYNDYNYYFEYDGAYHAHSSSYIAANATVSGGNVTITLSGNYFPEVEVGGVTYSGVYDSGTNTTKLTFPGSSSAPIDLSLHVVVAPWHNTWYPLTLVWG</sequence>
<evidence type="ECO:0000313" key="2">
    <source>
        <dbReference type="EMBL" id="GIP15487.1"/>
    </source>
</evidence>
<evidence type="ECO:0000313" key="3">
    <source>
        <dbReference type="Proteomes" id="UP000683139"/>
    </source>
</evidence>
<feature type="chain" id="PRO_5036895638" evidence="1">
    <location>
        <begin position="29"/>
        <end position="128"/>
    </location>
</feature>
<feature type="signal peptide" evidence="1">
    <location>
        <begin position="1"/>
        <end position="28"/>
    </location>
</feature>
<accession>A0A920CT48</accession>
<dbReference type="AlphaFoldDB" id="A0A920CT48"/>
<proteinExistence type="predicted"/>